<evidence type="ECO:0000313" key="3">
    <source>
        <dbReference type="Proteomes" id="UP000470213"/>
    </source>
</evidence>
<evidence type="ECO:0000313" key="2">
    <source>
        <dbReference type="EMBL" id="NDV91341.1"/>
    </source>
</evidence>
<dbReference type="Proteomes" id="UP000470213">
    <property type="component" value="Unassembled WGS sequence"/>
</dbReference>
<organism evidence="2 3">
    <name type="scientific">Alteromonas profundi</name>
    <dbReference type="NCBI Taxonomy" id="2696062"/>
    <lineage>
        <taxon>Bacteria</taxon>
        <taxon>Pseudomonadati</taxon>
        <taxon>Pseudomonadota</taxon>
        <taxon>Gammaproteobacteria</taxon>
        <taxon>Alteromonadales</taxon>
        <taxon>Alteromonadaceae</taxon>
        <taxon>Alteromonas/Salinimonas group</taxon>
        <taxon>Alteromonas</taxon>
    </lineage>
</organism>
<feature type="domain" description="Carrier" evidence="1">
    <location>
        <begin position="4"/>
        <end position="94"/>
    </location>
</feature>
<dbReference type="AlphaFoldDB" id="A0A7X5LL43"/>
<dbReference type="Gene3D" id="1.10.1200.10">
    <property type="entry name" value="ACP-like"/>
    <property type="match status" value="1"/>
</dbReference>
<dbReference type="EMBL" id="JAAAWN010000010">
    <property type="protein sequence ID" value="NDV91341.1"/>
    <property type="molecule type" value="Genomic_DNA"/>
</dbReference>
<sequence length="98" mass="10873">MTNTEIRQIVFDALDMINQVRESDRQIPLKQDTSLYGVQGHLDSMDLVGLLIDIEESLQDEGLDISLSDDRAMSQKNSPFLTVATLVAYISNALTSEA</sequence>
<dbReference type="InterPro" id="IPR009081">
    <property type="entry name" value="PP-bd_ACP"/>
</dbReference>
<protein>
    <recommendedName>
        <fullName evidence="1">Carrier domain-containing protein</fullName>
    </recommendedName>
</protein>
<dbReference type="RefSeq" id="WP_163084960.1">
    <property type="nucleotide sequence ID" value="NZ_JAAAWN010000010.1"/>
</dbReference>
<keyword evidence="3" id="KW-1185">Reference proteome</keyword>
<comment type="caution">
    <text evidence="2">The sequence shown here is derived from an EMBL/GenBank/DDBJ whole genome shotgun (WGS) entry which is preliminary data.</text>
</comment>
<name>A0A7X5LL43_9ALTE</name>
<proteinExistence type="predicted"/>
<reference evidence="2 3" key="1">
    <citation type="submission" date="2020-01" db="EMBL/GenBank/DDBJ databases">
        <authorList>
            <person name="Chen J."/>
            <person name="Zhu S."/>
            <person name="Yang J."/>
        </authorList>
    </citation>
    <scope>NUCLEOTIDE SEQUENCE [LARGE SCALE GENOMIC DNA]</scope>
    <source>
        <strain evidence="2 3">345S023</strain>
    </source>
</reference>
<gene>
    <name evidence="2" type="ORF">GTH32_09135</name>
</gene>
<dbReference type="InterPro" id="IPR036736">
    <property type="entry name" value="ACP-like_sf"/>
</dbReference>
<accession>A0A7X5LL43</accession>
<evidence type="ECO:0000259" key="1">
    <source>
        <dbReference type="PROSITE" id="PS50075"/>
    </source>
</evidence>
<dbReference type="PROSITE" id="PS50075">
    <property type="entry name" value="CARRIER"/>
    <property type="match status" value="1"/>
</dbReference>